<proteinExistence type="predicted"/>
<gene>
    <name evidence="1" type="ORF">H9900_06145</name>
</gene>
<dbReference type="InterPro" id="IPR036390">
    <property type="entry name" value="WH_DNA-bd_sf"/>
</dbReference>
<evidence type="ECO:0000313" key="1">
    <source>
        <dbReference type="EMBL" id="HIV86370.1"/>
    </source>
</evidence>
<dbReference type="InterPro" id="IPR038475">
    <property type="entry name" value="RecG_C_sf"/>
</dbReference>
<dbReference type="Proteomes" id="UP000824162">
    <property type="component" value="Unassembled WGS sequence"/>
</dbReference>
<organism evidence="1 2">
    <name type="scientific">Candidatus Monoglobus merdigallinarum</name>
    <dbReference type="NCBI Taxonomy" id="2838698"/>
    <lineage>
        <taxon>Bacteria</taxon>
        <taxon>Bacillati</taxon>
        <taxon>Bacillota</taxon>
        <taxon>Clostridia</taxon>
        <taxon>Monoglobales</taxon>
        <taxon>Monoglobaceae</taxon>
        <taxon>Monoglobus</taxon>
    </lineage>
</organism>
<dbReference type="Gene3D" id="3.30.565.60">
    <property type="match status" value="1"/>
</dbReference>
<evidence type="ECO:0000313" key="2">
    <source>
        <dbReference type="Proteomes" id="UP000824162"/>
    </source>
</evidence>
<reference evidence="1" key="1">
    <citation type="journal article" date="2021" name="PeerJ">
        <title>Extensive microbial diversity within the chicken gut microbiome revealed by metagenomics and culture.</title>
        <authorList>
            <person name="Gilroy R."/>
            <person name="Ravi A."/>
            <person name="Getino M."/>
            <person name="Pursley I."/>
            <person name="Horton D.L."/>
            <person name="Alikhan N.F."/>
            <person name="Baker D."/>
            <person name="Gharbi K."/>
            <person name="Hall N."/>
            <person name="Watson M."/>
            <person name="Adriaenssens E.M."/>
            <person name="Foster-Nyarko E."/>
            <person name="Jarju S."/>
            <person name="Secka A."/>
            <person name="Antonio M."/>
            <person name="Oren A."/>
            <person name="Chaudhuri R.R."/>
            <person name="La Ragione R."/>
            <person name="Hildebrand F."/>
            <person name="Pallen M.J."/>
        </authorList>
    </citation>
    <scope>NUCLEOTIDE SEQUENCE</scope>
    <source>
        <strain evidence="1">5790</strain>
    </source>
</reference>
<dbReference type="EMBL" id="DXIJ01000130">
    <property type="protein sequence ID" value="HIV86370.1"/>
    <property type="molecule type" value="Genomic_DNA"/>
</dbReference>
<dbReference type="PANTHER" id="PTHR30595:SF6">
    <property type="entry name" value="SCHLAFEN ALBA-2 DOMAIN-CONTAINING PROTEIN"/>
    <property type="match status" value="1"/>
</dbReference>
<evidence type="ECO:0008006" key="3">
    <source>
        <dbReference type="Google" id="ProtNLM"/>
    </source>
</evidence>
<dbReference type="Gene3D" id="1.10.10.10">
    <property type="entry name" value="Winged helix-like DNA-binding domain superfamily/Winged helix DNA-binding domain"/>
    <property type="match status" value="1"/>
</dbReference>
<dbReference type="SUPFAM" id="SSF46785">
    <property type="entry name" value="Winged helix' DNA-binding domain"/>
    <property type="match status" value="1"/>
</dbReference>
<dbReference type="Pfam" id="PF13749">
    <property type="entry name" value="HATPase_c_4"/>
    <property type="match status" value="1"/>
</dbReference>
<name>A0A9D1TM13_9FIRM</name>
<comment type="caution">
    <text evidence="1">The sequence shown here is derived from an EMBL/GenBank/DDBJ whole genome shotgun (WGS) entry which is preliminary data.</text>
</comment>
<protein>
    <recommendedName>
        <fullName evidence="3">ATP-dependent DNA helicase RecG C-terminal domain-containing protein</fullName>
    </recommendedName>
</protein>
<accession>A0A9D1TM13</accession>
<dbReference type="InterPro" id="IPR036388">
    <property type="entry name" value="WH-like_DNA-bd_sf"/>
</dbReference>
<reference evidence="1" key="2">
    <citation type="submission" date="2021-04" db="EMBL/GenBank/DDBJ databases">
        <authorList>
            <person name="Gilroy R."/>
        </authorList>
    </citation>
    <scope>NUCLEOTIDE SEQUENCE</scope>
    <source>
        <strain evidence="1">5790</strain>
    </source>
</reference>
<dbReference type="AlphaFoldDB" id="A0A9D1TM13"/>
<sequence>MYEFFFSVYPELIRGIELDDPEERGAVCGAVREALANALINADYLGRGGISVKKNADEIVIENPGSFRVDAETAASGGVSDPRNAALIKLFGYIEVCGGVGRGIPSIYMTWKNQGWEIPEITELFDPERISVKLRLRKGKRRLRAPLAIRTLEREKIIVEFLTRNPSASLMEISEVIGTPRKQTREILNGLIDKGIISSSGSGRCALYMLSR</sequence>
<dbReference type="PANTHER" id="PTHR30595">
    <property type="entry name" value="GLPR-RELATED TRANSCRIPTIONAL REPRESSOR"/>
    <property type="match status" value="1"/>
</dbReference>